<gene>
    <name evidence="2" type="ORF">ACFOEO_09120</name>
</gene>
<protein>
    <recommendedName>
        <fullName evidence="4">Lipoprotein</fullName>
    </recommendedName>
</protein>
<evidence type="ECO:0000256" key="1">
    <source>
        <dbReference type="SAM" id="Phobius"/>
    </source>
</evidence>
<organism evidence="2 3">
    <name type="scientific">Salinicoccus sesuvii</name>
    <dbReference type="NCBI Taxonomy" id="868281"/>
    <lineage>
        <taxon>Bacteria</taxon>
        <taxon>Bacillati</taxon>
        <taxon>Bacillota</taxon>
        <taxon>Bacilli</taxon>
        <taxon>Bacillales</taxon>
        <taxon>Staphylococcaceae</taxon>
        <taxon>Salinicoccus</taxon>
    </lineage>
</organism>
<accession>A0ABV7N7B9</accession>
<dbReference type="PROSITE" id="PS51257">
    <property type="entry name" value="PROKAR_LIPOPROTEIN"/>
    <property type="match status" value="1"/>
</dbReference>
<sequence>MGIIEKKTLMGLIIFQLLLIGCLNFITFRRIEFLESKFTGLKEEFDQLYEGDKNL</sequence>
<evidence type="ECO:0008006" key="4">
    <source>
        <dbReference type="Google" id="ProtNLM"/>
    </source>
</evidence>
<evidence type="ECO:0000313" key="3">
    <source>
        <dbReference type="Proteomes" id="UP001595637"/>
    </source>
</evidence>
<dbReference type="Proteomes" id="UP001595637">
    <property type="component" value="Unassembled WGS sequence"/>
</dbReference>
<name>A0ABV7N7B9_9STAP</name>
<comment type="caution">
    <text evidence="2">The sequence shown here is derived from an EMBL/GenBank/DDBJ whole genome shotgun (WGS) entry which is preliminary data.</text>
</comment>
<dbReference type="EMBL" id="JBHRVQ010000001">
    <property type="protein sequence ID" value="MFC3388728.1"/>
    <property type="molecule type" value="Genomic_DNA"/>
</dbReference>
<feature type="transmembrane region" description="Helical" evidence="1">
    <location>
        <begin position="9"/>
        <end position="28"/>
    </location>
</feature>
<keyword evidence="1" id="KW-1133">Transmembrane helix</keyword>
<reference evidence="3" key="1">
    <citation type="journal article" date="2019" name="Int. J. Syst. Evol. Microbiol.">
        <title>The Global Catalogue of Microorganisms (GCM) 10K type strain sequencing project: providing services to taxonomists for standard genome sequencing and annotation.</title>
        <authorList>
            <consortium name="The Broad Institute Genomics Platform"/>
            <consortium name="The Broad Institute Genome Sequencing Center for Infectious Disease"/>
            <person name="Wu L."/>
            <person name="Ma J."/>
        </authorList>
    </citation>
    <scope>NUCLEOTIDE SEQUENCE [LARGE SCALE GENOMIC DNA]</scope>
    <source>
        <strain evidence="3">CCM 7756</strain>
    </source>
</reference>
<keyword evidence="1" id="KW-0472">Membrane</keyword>
<proteinExistence type="predicted"/>
<keyword evidence="1" id="KW-0812">Transmembrane</keyword>
<evidence type="ECO:0000313" key="2">
    <source>
        <dbReference type="EMBL" id="MFC3388728.1"/>
    </source>
</evidence>
<dbReference type="RefSeq" id="WP_380654641.1">
    <property type="nucleotide sequence ID" value="NZ_JBHRVQ010000001.1"/>
</dbReference>
<keyword evidence="3" id="KW-1185">Reference proteome</keyword>